<sequence length="48" mass="5109">MKGNKVLLVSLYIVALLNFIMAFTGSHSTMNIAIGLACLAVALAERDN</sequence>
<proteinExistence type="predicted"/>
<dbReference type="HOGENOM" id="CLU_3148718_0_0_9"/>
<organism evidence="1 2">
    <name type="scientific">Alloiococcus otitis ATCC 51267</name>
    <dbReference type="NCBI Taxonomy" id="883081"/>
    <lineage>
        <taxon>Bacteria</taxon>
        <taxon>Bacillati</taxon>
        <taxon>Bacillota</taxon>
        <taxon>Bacilli</taxon>
        <taxon>Lactobacillales</taxon>
        <taxon>Carnobacteriaceae</taxon>
        <taxon>Alloiococcus</taxon>
    </lineage>
</organism>
<gene>
    <name evidence="1" type="ORF">HMPREF9698_00687</name>
</gene>
<evidence type="ECO:0000313" key="2">
    <source>
        <dbReference type="Proteomes" id="UP000009875"/>
    </source>
</evidence>
<dbReference type="AlphaFoldDB" id="K9E935"/>
<reference evidence="1 2" key="1">
    <citation type="submission" date="2012-09" db="EMBL/GenBank/DDBJ databases">
        <title>The Genome Sequence of Alloiococcus otitis ATCC 51267.</title>
        <authorList>
            <consortium name="The Broad Institute Genome Sequencing Platform"/>
            <person name="Earl A."/>
            <person name="Ward D."/>
            <person name="Feldgarden M."/>
            <person name="Gevers D."/>
            <person name="Huys G."/>
            <person name="Walker B."/>
            <person name="Young S.K."/>
            <person name="Zeng Q."/>
            <person name="Gargeya S."/>
            <person name="Fitzgerald M."/>
            <person name="Haas B."/>
            <person name="Abouelleil A."/>
            <person name="Alvarado L."/>
            <person name="Arachchi H.M."/>
            <person name="Berlin A.M."/>
            <person name="Chapman S.B."/>
            <person name="Goldberg J."/>
            <person name="Griggs A."/>
            <person name="Gujja S."/>
            <person name="Hansen M."/>
            <person name="Howarth C."/>
            <person name="Imamovic A."/>
            <person name="Larimer J."/>
            <person name="McCowen C."/>
            <person name="Montmayeur A."/>
            <person name="Murphy C."/>
            <person name="Neiman D."/>
            <person name="Pearson M."/>
            <person name="Priest M."/>
            <person name="Roberts A."/>
            <person name="Saif S."/>
            <person name="Shea T."/>
            <person name="Sisk P."/>
            <person name="Sykes S."/>
            <person name="Wortman J."/>
            <person name="Nusbaum C."/>
            <person name="Birren B."/>
        </authorList>
    </citation>
    <scope>NUCLEOTIDE SEQUENCE [LARGE SCALE GENOMIC DNA]</scope>
    <source>
        <strain evidence="1 2">ATCC 51267</strain>
    </source>
</reference>
<evidence type="ECO:0000313" key="1">
    <source>
        <dbReference type="EMBL" id="EKU93739.1"/>
    </source>
</evidence>
<accession>K9E935</accession>
<comment type="caution">
    <text evidence="1">The sequence shown here is derived from an EMBL/GenBank/DDBJ whole genome shotgun (WGS) entry which is preliminary data.</text>
</comment>
<protein>
    <submittedName>
        <fullName evidence="1">Uncharacterized protein</fullName>
    </submittedName>
</protein>
<dbReference type="STRING" id="883081.HMPREF9698_00687"/>
<keyword evidence="2" id="KW-1185">Reference proteome</keyword>
<dbReference type="RefSeq" id="WP_003777382.1">
    <property type="nucleotide sequence ID" value="NZ_JH992958.1"/>
</dbReference>
<dbReference type="EMBL" id="AGXA01000016">
    <property type="protein sequence ID" value="EKU93739.1"/>
    <property type="molecule type" value="Genomic_DNA"/>
</dbReference>
<dbReference type="Proteomes" id="UP000009875">
    <property type="component" value="Unassembled WGS sequence"/>
</dbReference>
<name>K9E935_9LACT</name>